<proteinExistence type="predicted"/>
<name>J9H3U5_9ZZZZ</name>
<protein>
    <recommendedName>
        <fullName evidence="2">DUF4835 domain-containing protein</fullName>
    </recommendedName>
</protein>
<dbReference type="EMBL" id="AMCI01000640">
    <property type="protein sequence ID" value="EJX08375.1"/>
    <property type="molecule type" value="Genomic_DNA"/>
</dbReference>
<evidence type="ECO:0008006" key="2">
    <source>
        <dbReference type="Google" id="ProtNLM"/>
    </source>
</evidence>
<accession>J9H3U5</accession>
<dbReference type="Pfam" id="PF16119">
    <property type="entry name" value="DUF4835"/>
    <property type="match status" value="1"/>
</dbReference>
<gene>
    <name evidence="1" type="ORF">EVA_03514</name>
</gene>
<evidence type="ECO:0000313" key="1">
    <source>
        <dbReference type="EMBL" id="EJX08375.1"/>
    </source>
</evidence>
<reference evidence="1" key="1">
    <citation type="journal article" date="2012" name="PLoS ONE">
        <title>Gene sets for utilization of primary and secondary nutrition supplies in the distal gut of endangered iberian lynx.</title>
        <authorList>
            <person name="Alcaide M."/>
            <person name="Messina E."/>
            <person name="Richter M."/>
            <person name="Bargiela R."/>
            <person name="Peplies J."/>
            <person name="Huws S.A."/>
            <person name="Newbold C.J."/>
            <person name="Golyshin P.N."/>
            <person name="Simon M.A."/>
            <person name="Lopez G."/>
            <person name="Yakimov M.M."/>
            <person name="Ferrer M."/>
        </authorList>
    </citation>
    <scope>NUCLEOTIDE SEQUENCE</scope>
</reference>
<dbReference type="InterPro" id="IPR032274">
    <property type="entry name" value="DUF4835"/>
</dbReference>
<dbReference type="AlphaFoldDB" id="J9H3U5"/>
<sequence length="285" mass="32846">MKAQELNARVSINHQQIQGTSTNVFETLETALNEFINEKQWTNLQFQQHERIDCNFSITVTKYDEADNRFDCTLMVQSTRPVYNSNYTTVVFSTQDTHFNFQFQEFDKLEFRPDVIDKDLTALVAYYAYLIIGMDLDAMAPKGGTEVLQLAKDVCSNAQNLVPSAKGWKAFEDGKNRYAIINDYLDNAMEPFRNLQYAYYREGLDTMAENVERGRAGITKAMGLLKEAHSNKSMSMLPQLFTEYKRDEIVNIYSGKGTPKDKEEISETLMKINASQASYWRKLKQ</sequence>
<comment type="caution">
    <text evidence="1">The sequence shown here is derived from an EMBL/GenBank/DDBJ whole genome shotgun (WGS) entry which is preliminary data.</text>
</comment>
<organism evidence="1">
    <name type="scientific">gut metagenome</name>
    <dbReference type="NCBI Taxonomy" id="749906"/>
    <lineage>
        <taxon>unclassified sequences</taxon>
        <taxon>metagenomes</taxon>
        <taxon>organismal metagenomes</taxon>
    </lineage>
</organism>